<name>A0A1N7QDC3_9RHOB</name>
<keyword evidence="7 8" id="KW-0472">Membrane</keyword>
<evidence type="ECO:0000256" key="4">
    <source>
        <dbReference type="ARBA" id="ARBA00022475"/>
    </source>
</evidence>
<comment type="similarity">
    <text evidence="2 8">Belongs to the BioY family.</text>
</comment>
<evidence type="ECO:0000256" key="5">
    <source>
        <dbReference type="ARBA" id="ARBA00022692"/>
    </source>
</evidence>
<dbReference type="Proteomes" id="UP000186221">
    <property type="component" value="Unassembled WGS sequence"/>
</dbReference>
<evidence type="ECO:0000256" key="1">
    <source>
        <dbReference type="ARBA" id="ARBA00004651"/>
    </source>
</evidence>
<dbReference type="STRING" id="453582.SAMN05421580_11630"/>
<reference evidence="11" key="1">
    <citation type="submission" date="2017-01" db="EMBL/GenBank/DDBJ databases">
        <authorList>
            <person name="Varghese N."/>
            <person name="Submissions S."/>
        </authorList>
    </citation>
    <scope>NUCLEOTIDE SEQUENCE [LARGE SCALE GENOMIC DNA]</scope>
    <source>
        <strain evidence="11">DSM 19945</strain>
    </source>
</reference>
<keyword evidence="3 8" id="KW-0813">Transport</keyword>
<sequence length="190" mass="19336">MERNLTLITVFAALIVVLGLVPAIPLGFGVPITLQSLGVMLAGAVLGSWRGALAVLLVQGLVALGLPVLAGGRGGLGIFVGPTAGFLIGWLPAAFVTGFIVERIRALPVAVAAGIGSVLGGIGVLYALGIVGFWLFKNAGMGPEDTPMSLWTATLIMAPFIPGDLVKAVLAGMIARTIARYRPSALIARA</sequence>
<keyword evidence="4 8" id="KW-1003">Cell membrane</keyword>
<feature type="transmembrane region" description="Helical" evidence="9">
    <location>
        <begin position="107"/>
        <end position="136"/>
    </location>
</feature>
<evidence type="ECO:0000256" key="7">
    <source>
        <dbReference type="ARBA" id="ARBA00023136"/>
    </source>
</evidence>
<dbReference type="RefSeq" id="WP_076486375.1">
    <property type="nucleotide sequence ID" value="NZ_FTOG01000016.1"/>
</dbReference>
<protein>
    <recommendedName>
        <fullName evidence="8">Biotin transporter</fullName>
    </recommendedName>
</protein>
<dbReference type="PANTHER" id="PTHR34295">
    <property type="entry name" value="BIOTIN TRANSPORTER BIOY"/>
    <property type="match status" value="1"/>
</dbReference>
<feature type="transmembrane region" description="Helical" evidence="9">
    <location>
        <begin position="76"/>
        <end position="100"/>
    </location>
</feature>
<feature type="transmembrane region" description="Helical" evidence="9">
    <location>
        <begin position="148"/>
        <end position="170"/>
    </location>
</feature>
<dbReference type="GO" id="GO:0005886">
    <property type="term" value="C:plasma membrane"/>
    <property type="evidence" value="ECO:0007669"/>
    <property type="project" value="UniProtKB-SubCell"/>
</dbReference>
<keyword evidence="6 9" id="KW-1133">Transmembrane helix</keyword>
<evidence type="ECO:0000313" key="11">
    <source>
        <dbReference type="Proteomes" id="UP000186221"/>
    </source>
</evidence>
<keyword evidence="5 9" id="KW-0812">Transmembrane</keyword>
<dbReference type="InterPro" id="IPR003784">
    <property type="entry name" value="BioY"/>
</dbReference>
<keyword evidence="11" id="KW-1185">Reference proteome</keyword>
<dbReference type="Gene3D" id="1.10.1760.20">
    <property type="match status" value="1"/>
</dbReference>
<evidence type="ECO:0000256" key="6">
    <source>
        <dbReference type="ARBA" id="ARBA00022989"/>
    </source>
</evidence>
<dbReference type="PIRSF" id="PIRSF016661">
    <property type="entry name" value="BioY"/>
    <property type="match status" value="1"/>
</dbReference>
<evidence type="ECO:0000256" key="3">
    <source>
        <dbReference type="ARBA" id="ARBA00022448"/>
    </source>
</evidence>
<dbReference type="GO" id="GO:0015225">
    <property type="term" value="F:biotin transmembrane transporter activity"/>
    <property type="evidence" value="ECO:0007669"/>
    <property type="project" value="UniProtKB-UniRule"/>
</dbReference>
<evidence type="ECO:0000256" key="2">
    <source>
        <dbReference type="ARBA" id="ARBA00010692"/>
    </source>
</evidence>
<comment type="subcellular location">
    <subcellularLocation>
        <location evidence="1 8">Cell membrane</location>
        <topology evidence="1 8">Multi-pass membrane protein</topology>
    </subcellularLocation>
</comment>
<evidence type="ECO:0000256" key="9">
    <source>
        <dbReference type="SAM" id="Phobius"/>
    </source>
</evidence>
<evidence type="ECO:0000313" key="10">
    <source>
        <dbReference type="EMBL" id="SIT20860.1"/>
    </source>
</evidence>
<dbReference type="AlphaFoldDB" id="A0A1N7QDC3"/>
<evidence type="ECO:0000256" key="8">
    <source>
        <dbReference type="PIRNR" id="PIRNR016661"/>
    </source>
</evidence>
<dbReference type="Pfam" id="PF02632">
    <property type="entry name" value="BioY"/>
    <property type="match status" value="1"/>
</dbReference>
<proteinExistence type="inferred from homology"/>
<gene>
    <name evidence="10" type="ORF">SAMN05421580_11630</name>
</gene>
<organism evidence="10 11">
    <name type="scientific">Rhodobacter aestuarii</name>
    <dbReference type="NCBI Taxonomy" id="453582"/>
    <lineage>
        <taxon>Bacteria</taxon>
        <taxon>Pseudomonadati</taxon>
        <taxon>Pseudomonadota</taxon>
        <taxon>Alphaproteobacteria</taxon>
        <taxon>Rhodobacterales</taxon>
        <taxon>Rhodobacter group</taxon>
        <taxon>Rhodobacter</taxon>
    </lineage>
</organism>
<dbReference type="PANTHER" id="PTHR34295:SF4">
    <property type="entry name" value="BIOTIN TRANSPORTER BIOY-RELATED"/>
    <property type="match status" value="1"/>
</dbReference>
<dbReference type="OrthoDB" id="9803495at2"/>
<dbReference type="EMBL" id="FTOG01000016">
    <property type="protein sequence ID" value="SIT20860.1"/>
    <property type="molecule type" value="Genomic_DNA"/>
</dbReference>
<accession>A0A1N7QDC3</accession>